<feature type="compositionally biased region" description="Low complexity" evidence="4">
    <location>
        <begin position="235"/>
        <end position="260"/>
    </location>
</feature>
<proteinExistence type="predicted"/>
<feature type="domain" description="IclR-ED" evidence="5">
    <location>
        <begin position="375"/>
        <end position="566"/>
    </location>
</feature>
<keyword evidence="3" id="KW-0804">Transcription</keyword>
<dbReference type="InterPro" id="IPR050707">
    <property type="entry name" value="HTH_MetabolicPath_Reg"/>
</dbReference>
<dbReference type="Gene3D" id="1.10.10.10">
    <property type="entry name" value="Winged helix-like DNA-binding domain superfamily/Winged helix DNA-binding domain"/>
    <property type="match status" value="1"/>
</dbReference>
<comment type="caution">
    <text evidence="6">The sequence shown here is derived from an EMBL/GenBank/DDBJ whole genome shotgun (WGS) entry which is preliminary data.</text>
</comment>
<dbReference type="Proteomes" id="UP001499942">
    <property type="component" value="Unassembled WGS sequence"/>
</dbReference>
<feature type="compositionally biased region" description="Low complexity" evidence="4">
    <location>
        <begin position="185"/>
        <end position="213"/>
    </location>
</feature>
<reference evidence="7" key="1">
    <citation type="journal article" date="2019" name="Int. J. Syst. Evol. Microbiol.">
        <title>The Global Catalogue of Microorganisms (GCM) 10K type strain sequencing project: providing services to taxonomists for standard genome sequencing and annotation.</title>
        <authorList>
            <consortium name="The Broad Institute Genomics Platform"/>
            <consortium name="The Broad Institute Genome Sequencing Center for Infectious Disease"/>
            <person name="Wu L."/>
            <person name="Ma J."/>
        </authorList>
    </citation>
    <scope>NUCLEOTIDE SEQUENCE [LARGE SCALE GENOMIC DNA]</scope>
    <source>
        <strain evidence="7">JCM 5062</strain>
    </source>
</reference>
<dbReference type="Pfam" id="PF01614">
    <property type="entry name" value="IclR_C"/>
    <property type="match status" value="1"/>
</dbReference>
<feature type="compositionally biased region" description="Pro residues" evidence="4">
    <location>
        <begin position="224"/>
        <end position="234"/>
    </location>
</feature>
<organism evidence="6 7">
    <name type="scientific">Streptomyces gobitricini</name>
    <dbReference type="NCBI Taxonomy" id="68211"/>
    <lineage>
        <taxon>Bacteria</taxon>
        <taxon>Bacillati</taxon>
        <taxon>Actinomycetota</taxon>
        <taxon>Actinomycetes</taxon>
        <taxon>Kitasatosporales</taxon>
        <taxon>Streptomycetaceae</taxon>
        <taxon>Streptomyces</taxon>
    </lineage>
</organism>
<evidence type="ECO:0000256" key="2">
    <source>
        <dbReference type="ARBA" id="ARBA00023125"/>
    </source>
</evidence>
<dbReference type="EMBL" id="BAAASR010000018">
    <property type="protein sequence ID" value="GAA2497708.1"/>
    <property type="molecule type" value="Genomic_DNA"/>
</dbReference>
<sequence>MSDVSRDDAPRGERSEPPVPAGLTELLRELEGARDFWDRPYGTCGRAPHGEAEEERALANSFYRLGTKALRRGELAAAADWLGRAGEEGHPGALFRLAVVVHRRFGSEGREDAEFLVAEAARLGHGDARAMLGPPTAREAGAGTGTGTEAKAPAQDPEFAGEVRAALGRPLTASPAAVPPAGGTRPEAGAAGPGSGSRPVHGRAAAADASDPAAEGDRPGRPAVAPPPPGPAVAPPASGQAPAAPGMAPGTGAGPAARPVAPAPAPALRPAGGLWVPGGPDGRSRLWTPSPMRPPSLAGLAQQVPSAHESAQRWQQAMRVLDVLHTIGGADGPMSAVQIARGTGVETSALERLLAWLSEQRLVAVPEPGAYTAGPLLRVWAEHKGAERESALREILSELRDRVGAAVYVSRYTDGEVRISQYAAGPGAPAVREWVPFREAAHASAVGKSLLAQLDFEDRMDHLDRRRPVPLTPRTITDLRHLFHALDHHGPQAAQFDLLEYSNDEVCVAFPLTVAGRAGCVALSLPVTQQHRLLEAADALSNRSATLLATLLLAEDPPRCDPGTGQGLLAEDPPGHDPGTGRGDEGTEAFVRTGVPLPAE</sequence>
<dbReference type="InterPro" id="IPR036388">
    <property type="entry name" value="WH-like_DNA-bd_sf"/>
</dbReference>
<dbReference type="InterPro" id="IPR011990">
    <property type="entry name" value="TPR-like_helical_dom_sf"/>
</dbReference>
<feature type="region of interest" description="Disordered" evidence="4">
    <location>
        <begin position="128"/>
        <end position="156"/>
    </location>
</feature>
<evidence type="ECO:0000313" key="7">
    <source>
        <dbReference type="Proteomes" id="UP001499942"/>
    </source>
</evidence>
<dbReference type="SUPFAM" id="SSF55781">
    <property type="entry name" value="GAF domain-like"/>
    <property type="match status" value="1"/>
</dbReference>
<dbReference type="PANTHER" id="PTHR30136:SF24">
    <property type="entry name" value="HTH-TYPE TRANSCRIPTIONAL REPRESSOR ALLR"/>
    <property type="match status" value="1"/>
</dbReference>
<dbReference type="PANTHER" id="PTHR30136">
    <property type="entry name" value="HELIX-TURN-HELIX TRANSCRIPTIONAL REGULATOR, ICLR FAMILY"/>
    <property type="match status" value="1"/>
</dbReference>
<feature type="compositionally biased region" description="Low complexity" evidence="4">
    <location>
        <begin position="133"/>
        <end position="154"/>
    </location>
</feature>
<dbReference type="InterPro" id="IPR036390">
    <property type="entry name" value="WH_DNA-bd_sf"/>
</dbReference>
<dbReference type="InterPro" id="IPR029016">
    <property type="entry name" value="GAF-like_dom_sf"/>
</dbReference>
<dbReference type="Gene3D" id="3.30.450.40">
    <property type="match status" value="1"/>
</dbReference>
<feature type="region of interest" description="Disordered" evidence="4">
    <location>
        <begin position="172"/>
        <end position="265"/>
    </location>
</feature>
<evidence type="ECO:0000259" key="5">
    <source>
        <dbReference type="PROSITE" id="PS51078"/>
    </source>
</evidence>
<evidence type="ECO:0000256" key="4">
    <source>
        <dbReference type="SAM" id="MobiDB-lite"/>
    </source>
</evidence>
<keyword evidence="7" id="KW-1185">Reference proteome</keyword>
<feature type="region of interest" description="Disordered" evidence="4">
    <location>
        <begin position="556"/>
        <end position="600"/>
    </location>
</feature>
<feature type="region of interest" description="Disordered" evidence="4">
    <location>
        <begin position="1"/>
        <end position="22"/>
    </location>
</feature>
<dbReference type="InterPro" id="IPR005471">
    <property type="entry name" value="Tscrpt_reg_IclR_N"/>
</dbReference>
<dbReference type="PROSITE" id="PS51078">
    <property type="entry name" value="ICLR_ED"/>
    <property type="match status" value="1"/>
</dbReference>
<accession>A0ABP5ZI45</accession>
<dbReference type="SUPFAM" id="SSF46785">
    <property type="entry name" value="Winged helix' DNA-binding domain"/>
    <property type="match status" value="1"/>
</dbReference>
<protein>
    <recommendedName>
        <fullName evidence="5">IclR-ED domain-containing protein</fullName>
    </recommendedName>
</protein>
<dbReference type="Gene3D" id="1.25.40.10">
    <property type="entry name" value="Tetratricopeptide repeat domain"/>
    <property type="match status" value="1"/>
</dbReference>
<keyword evidence="1" id="KW-0805">Transcription regulation</keyword>
<evidence type="ECO:0000256" key="3">
    <source>
        <dbReference type="ARBA" id="ARBA00023163"/>
    </source>
</evidence>
<keyword evidence="2" id="KW-0238">DNA-binding</keyword>
<name>A0ABP5ZI45_9ACTN</name>
<feature type="compositionally biased region" description="Basic and acidic residues" evidence="4">
    <location>
        <begin position="1"/>
        <end position="16"/>
    </location>
</feature>
<evidence type="ECO:0000256" key="1">
    <source>
        <dbReference type="ARBA" id="ARBA00023015"/>
    </source>
</evidence>
<dbReference type="Pfam" id="PF09339">
    <property type="entry name" value="HTH_IclR"/>
    <property type="match status" value="1"/>
</dbReference>
<evidence type="ECO:0000313" key="6">
    <source>
        <dbReference type="EMBL" id="GAA2497708.1"/>
    </source>
</evidence>
<gene>
    <name evidence="6" type="ORF">GCM10010393_32300</name>
</gene>
<dbReference type="InterPro" id="IPR014757">
    <property type="entry name" value="Tscrpt_reg_IclR_C"/>
</dbReference>